<dbReference type="OrthoDB" id="323463at2"/>
<gene>
    <name evidence="3" type="ORF">C1H69_19490</name>
</gene>
<comment type="caution">
    <text evidence="3">The sequence shown here is derived from an EMBL/GenBank/DDBJ whole genome shotgun (WGS) entry which is preliminary data.</text>
</comment>
<dbReference type="GO" id="GO:0008168">
    <property type="term" value="F:methyltransferase activity"/>
    <property type="evidence" value="ECO:0007669"/>
    <property type="project" value="UniProtKB-KW"/>
</dbReference>
<name>A0A2N7TXC7_9GAMM</name>
<evidence type="ECO:0000313" key="4">
    <source>
        <dbReference type="Proteomes" id="UP000235803"/>
    </source>
</evidence>
<dbReference type="Pfam" id="PF13847">
    <property type="entry name" value="Methyltransf_31"/>
    <property type="match status" value="1"/>
</dbReference>
<dbReference type="InterPro" id="IPR018773">
    <property type="entry name" value="MeTrfase_reg_dom_prd"/>
</dbReference>
<protein>
    <submittedName>
        <fullName evidence="3">SAM-dependent methyltransferase</fullName>
    </submittedName>
</protein>
<accession>A0A2N7TXC7</accession>
<evidence type="ECO:0000313" key="3">
    <source>
        <dbReference type="EMBL" id="PMR72830.1"/>
    </source>
</evidence>
<keyword evidence="4" id="KW-1185">Reference proteome</keyword>
<evidence type="ECO:0000259" key="1">
    <source>
        <dbReference type="Pfam" id="PF10119"/>
    </source>
</evidence>
<reference evidence="3 4" key="1">
    <citation type="submission" date="2018-01" db="EMBL/GenBank/DDBJ databases">
        <title>Halomonas endophytica sp. nov., isolated from storage liquid in the stems of Populus euphratica.</title>
        <authorList>
            <person name="Chen C."/>
        </authorList>
    </citation>
    <scope>NUCLEOTIDE SEQUENCE [LARGE SCALE GENOMIC DNA]</scope>
    <source>
        <strain evidence="3 4">MC28</strain>
    </source>
</reference>
<feature type="domain" description="Methyltransferase" evidence="2">
    <location>
        <begin position="47"/>
        <end position="172"/>
    </location>
</feature>
<dbReference type="InterPro" id="IPR025714">
    <property type="entry name" value="Methyltranfer_dom"/>
</dbReference>
<dbReference type="InterPro" id="IPR053173">
    <property type="entry name" value="SAM-binding_MTase"/>
</dbReference>
<dbReference type="RefSeq" id="WP_102655052.1">
    <property type="nucleotide sequence ID" value="NZ_PNRF01000041.1"/>
</dbReference>
<dbReference type="CDD" id="cd02440">
    <property type="entry name" value="AdoMet_MTases"/>
    <property type="match status" value="1"/>
</dbReference>
<keyword evidence="3" id="KW-0808">Transferase</keyword>
<dbReference type="Proteomes" id="UP000235803">
    <property type="component" value="Unassembled WGS sequence"/>
</dbReference>
<dbReference type="EMBL" id="PNRF01000041">
    <property type="protein sequence ID" value="PMR72830.1"/>
    <property type="molecule type" value="Genomic_DNA"/>
</dbReference>
<evidence type="ECO:0000259" key="2">
    <source>
        <dbReference type="Pfam" id="PF13847"/>
    </source>
</evidence>
<dbReference type="GO" id="GO:0032259">
    <property type="term" value="P:methylation"/>
    <property type="evidence" value="ECO:0007669"/>
    <property type="project" value="UniProtKB-KW"/>
</dbReference>
<proteinExistence type="predicted"/>
<sequence length="441" mass="47397">MTPIPHGPIALDVPYPDHFHRETMPLWLHATVTALGYAAPDISTPYTWCELGCGGGLNVLLAAATNPSGRFVGIDVDTGQIERARGIARDAGITNVAFIARDLRDPGGDAADAEAHFDFIVTHGVWAWVADDVRQGMLEFVRRRLKPEGIAHVGYMTHPGASSLAALGKLMREFARHLPDNAADKARAALAFVRRLADAGSGYLAEHPGIARQLEALEHEDPAYLAHEFLVESWQPQHVADTIRAFATIDCAYLGSATPVENIDALSLPGDAQALLRELRSVPLAETFKDIARNQSLRRDLYQRAPAALSPERHLRALDTLRLAALPGAPTAGGLTFDTRIGRVPGPAELFDPVLRALAEGPHDFAQLRALAAFRDAPGLLNQVVQMLLWSGCAHPLRADDAQATAAGALDALLREPGRIVGPGGWRPLPRFGTALIGSQP</sequence>
<dbReference type="InterPro" id="IPR029063">
    <property type="entry name" value="SAM-dependent_MTases_sf"/>
</dbReference>
<dbReference type="Gene3D" id="3.40.50.150">
    <property type="entry name" value="Vaccinia Virus protein VP39"/>
    <property type="match status" value="1"/>
</dbReference>
<organism evidence="3 4">
    <name type="scientific">Billgrantia endophytica</name>
    <dbReference type="NCBI Taxonomy" id="2033802"/>
    <lineage>
        <taxon>Bacteria</taxon>
        <taxon>Pseudomonadati</taxon>
        <taxon>Pseudomonadota</taxon>
        <taxon>Gammaproteobacteria</taxon>
        <taxon>Oceanospirillales</taxon>
        <taxon>Halomonadaceae</taxon>
        <taxon>Billgrantia</taxon>
    </lineage>
</organism>
<feature type="domain" description="Methyltransferase regulatory" evidence="1">
    <location>
        <begin position="222"/>
        <end position="303"/>
    </location>
</feature>
<dbReference type="AlphaFoldDB" id="A0A2N7TXC7"/>
<keyword evidence="3" id="KW-0489">Methyltransferase</keyword>
<dbReference type="PANTHER" id="PTHR45128">
    <property type="entry name" value="METHYLTRANSFERASE TYPE 11"/>
    <property type="match status" value="1"/>
</dbReference>
<dbReference type="SUPFAM" id="SSF53335">
    <property type="entry name" value="S-adenosyl-L-methionine-dependent methyltransferases"/>
    <property type="match status" value="1"/>
</dbReference>
<dbReference type="Pfam" id="PF10119">
    <property type="entry name" value="MethyTransf_Reg"/>
    <property type="match status" value="1"/>
</dbReference>